<evidence type="ECO:0000313" key="7">
    <source>
        <dbReference type="EMBL" id="NYE82900.1"/>
    </source>
</evidence>
<reference evidence="7 8" key="1">
    <citation type="submission" date="2020-07" db="EMBL/GenBank/DDBJ databases">
        <title>Genomic Encyclopedia of Type Strains, Phase IV (KMG-V): Genome sequencing to study the core and pangenomes of soil and plant-associated prokaryotes.</title>
        <authorList>
            <person name="Whitman W."/>
        </authorList>
    </citation>
    <scope>NUCLEOTIDE SEQUENCE [LARGE SCALE GENOMIC DNA]</scope>
    <source>
        <strain evidence="7 8">SAS40</strain>
    </source>
</reference>
<dbReference type="CDD" id="cd06581">
    <property type="entry name" value="TM_PBP1_LivM_like"/>
    <property type="match status" value="1"/>
</dbReference>
<proteinExistence type="predicted"/>
<gene>
    <name evidence="7" type="ORF">FHW18_002171</name>
</gene>
<dbReference type="InterPro" id="IPR043428">
    <property type="entry name" value="LivM-like"/>
</dbReference>
<dbReference type="InterPro" id="IPR001851">
    <property type="entry name" value="ABC_transp_permease"/>
</dbReference>
<dbReference type="GO" id="GO:0005886">
    <property type="term" value="C:plasma membrane"/>
    <property type="evidence" value="ECO:0007669"/>
    <property type="project" value="UniProtKB-SubCell"/>
</dbReference>
<dbReference type="PANTHER" id="PTHR30482:SF17">
    <property type="entry name" value="ABC TRANSPORTER ATP-BINDING PROTEIN"/>
    <property type="match status" value="1"/>
</dbReference>
<evidence type="ECO:0000256" key="1">
    <source>
        <dbReference type="ARBA" id="ARBA00004651"/>
    </source>
</evidence>
<evidence type="ECO:0000313" key="8">
    <source>
        <dbReference type="Proteomes" id="UP000542125"/>
    </source>
</evidence>
<dbReference type="AlphaFoldDB" id="A0A7Y9IU74"/>
<evidence type="ECO:0000256" key="2">
    <source>
        <dbReference type="ARBA" id="ARBA00022475"/>
    </source>
</evidence>
<keyword evidence="2" id="KW-1003">Cell membrane</keyword>
<accession>A0A7Y9IU74</accession>
<feature type="transmembrane region" description="Helical" evidence="6">
    <location>
        <begin position="201"/>
        <end position="228"/>
    </location>
</feature>
<comment type="caution">
    <text evidence="7">The sequence shown here is derived from an EMBL/GenBank/DDBJ whole genome shotgun (WGS) entry which is preliminary data.</text>
</comment>
<evidence type="ECO:0000256" key="4">
    <source>
        <dbReference type="ARBA" id="ARBA00022989"/>
    </source>
</evidence>
<keyword evidence="4 6" id="KW-1133">Transmembrane helix</keyword>
<evidence type="ECO:0000256" key="3">
    <source>
        <dbReference type="ARBA" id="ARBA00022692"/>
    </source>
</evidence>
<feature type="transmembrane region" description="Helical" evidence="6">
    <location>
        <begin position="87"/>
        <end position="109"/>
    </location>
</feature>
<organism evidence="7 8">
    <name type="scientific">Pigmentiphaga litoralis</name>
    <dbReference type="NCBI Taxonomy" id="516702"/>
    <lineage>
        <taxon>Bacteria</taxon>
        <taxon>Pseudomonadati</taxon>
        <taxon>Pseudomonadota</taxon>
        <taxon>Betaproteobacteria</taxon>
        <taxon>Burkholderiales</taxon>
        <taxon>Alcaligenaceae</taxon>
        <taxon>Pigmentiphaga</taxon>
    </lineage>
</organism>
<feature type="transmembrane region" description="Helical" evidence="6">
    <location>
        <begin position="162"/>
        <end position="180"/>
    </location>
</feature>
<keyword evidence="3 6" id="KW-0812">Transmembrane</keyword>
<feature type="transmembrane region" description="Helical" evidence="6">
    <location>
        <begin position="64"/>
        <end position="81"/>
    </location>
</feature>
<dbReference type="PANTHER" id="PTHR30482">
    <property type="entry name" value="HIGH-AFFINITY BRANCHED-CHAIN AMINO ACID TRANSPORT SYSTEM PERMEASE"/>
    <property type="match status" value="1"/>
</dbReference>
<protein>
    <submittedName>
        <fullName evidence="7">Branched-chain amino acid transport system permease protein</fullName>
    </submittedName>
</protein>
<dbReference type="GO" id="GO:0015658">
    <property type="term" value="F:branched-chain amino acid transmembrane transporter activity"/>
    <property type="evidence" value="ECO:0007669"/>
    <property type="project" value="InterPro"/>
</dbReference>
<comment type="subcellular location">
    <subcellularLocation>
        <location evidence="1">Cell membrane</location>
        <topology evidence="1">Multi-pass membrane protein</topology>
    </subcellularLocation>
</comment>
<keyword evidence="8" id="KW-1185">Reference proteome</keyword>
<feature type="transmembrane region" description="Helical" evidence="6">
    <location>
        <begin position="248"/>
        <end position="273"/>
    </location>
</feature>
<sequence>MTRSKFGAWVIPVLFLLLAAVPFVANAIGEPFYVTFFARVLVYALAASALNVVLGFAGLVSFGHALFIGLGCYAVGILGFYDVTSGWAQLGVCVLVCAAVALVVGSVCLRTSGIGFIMITLAFAQMFYFLMVSMTTFGGDDGLNINAPSNFSGFELSGSTEVYWAAWAVLLVTTIVMARFKRSPFGMILRATHINPRRVNAFGYSVFRVQLLAYVFSGVITGISGFLLANLTAFASPSYMSWQMSGDLIVMIVIGGIGLVTGPIVGTVVFLVLEEIFKGITQHWMLLMGPIIVLIALLGKDGFSWVKRFKRPDVSGRQPAATVSAASVGASANAPLGSPIGAPGVAPIAGDTP</sequence>
<name>A0A7Y9IU74_9BURK</name>
<feature type="transmembrane region" description="Helical" evidence="6">
    <location>
        <begin position="116"/>
        <end position="137"/>
    </location>
</feature>
<dbReference type="EMBL" id="JACBYR010000001">
    <property type="protein sequence ID" value="NYE82900.1"/>
    <property type="molecule type" value="Genomic_DNA"/>
</dbReference>
<dbReference type="Pfam" id="PF02653">
    <property type="entry name" value="BPD_transp_2"/>
    <property type="match status" value="1"/>
</dbReference>
<feature type="transmembrane region" description="Helical" evidence="6">
    <location>
        <begin position="285"/>
        <end position="306"/>
    </location>
</feature>
<keyword evidence="5 6" id="KW-0472">Membrane</keyword>
<dbReference type="Proteomes" id="UP000542125">
    <property type="component" value="Unassembled WGS sequence"/>
</dbReference>
<evidence type="ECO:0000256" key="5">
    <source>
        <dbReference type="ARBA" id="ARBA00023136"/>
    </source>
</evidence>
<feature type="transmembrane region" description="Helical" evidence="6">
    <location>
        <begin position="37"/>
        <end position="57"/>
    </location>
</feature>
<dbReference type="RefSeq" id="WP_179586141.1">
    <property type="nucleotide sequence ID" value="NZ_JACBYR010000001.1"/>
</dbReference>
<evidence type="ECO:0000256" key="6">
    <source>
        <dbReference type="SAM" id="Phobius"/>
    </source>
</evidence>